<dbReference type="RefSeq" id="WP_073132873.1">
    <property type="nucleotide sequence ID" value="NZ_FQWQ01000001.1"/>
</dbReference>
<evidence type="ECO:0000256" key="2">
    <source>
        <dbReference type="ARBA" id="ARBA00022448"/>
    </source>
</evidence>
<dbReference type="Gene3D" id="3.40.50.300">
    <property type="entry name" value="P-loop containing nucleotide triphosphate hydrolases"/>
    <property type="match status" value="1"/>
</dbReference>
<keyword evidence="4 6" id="KW-0067">ATP-binding</keyword>
<keyword evidence="7" id="KW-1185">Reference proteome</keyword>
<dbReference type="GO" id="GO:0016887">
    <property type="term" value="F:ATP hydrolysis activity"/>
    <property type="evidence" value="ECO:0007669"/>
    <property type="project" value="InterPro"/>
</dbReference>
<dbReference type="InterPro" id="IPR017871">
    <property type="entry name" value="ABC_transporter-like_CS"/>
</dbReference>
<accession>A0A1M5MJI2</accession>
<dbReference type="InterPro" id="IPR027417">
    <property type="entry name" value="P-loop_NTPase"/>
</dbReference>
<gene>
    <name evidence="6" type="ORF">SAMN04488109_1775</name>
</gene>
<protein>
    <submittedName>
        <fullName evidence="6">ABC-2 type transport system ATP-binding protein</fullName>
    </submittedName>
</protein>
<dbReference type="OrthoDB" id="9808363at2"/>
<dbReference type="AlphaFoldDB" id="A0A1M5MJI2"/>
<reference evidence="6 7" key="1">
    <citation type="submission" date="2016-11" db="EMBL/GenBank/DDBJ databases">
        <authorList>
            <person name="Jaros S."/>
            <person name="Januszkiewicz K."/>
            <person name="Wedrychowicz H."/>
        </authorList>
    </citation>
    <scope>NUCLEOTIDE SEQUENCE [LARGE SCALE GENOMIC DNA]</scope>
    <source>
        <strain evidence="6 7">DSM 24574</strain>
    </source>
</reference>
<evidence type="ECO:0000259" key="5">
    <source>
        <dbReference type="PROSITE" id="PS50893"/>
    </source>
</evidence>
<comment type="similarity">
    <text evidence="1">Belongs to the ABC transporter superfamily.</text>
</comment>
<evidence type="ECO:0000256" key="3">
    <source>
        <dbReference type="ARBA" id="ARBA00022741"/>
    </source>
</evidence>
<feature type="domain" description="ABC transporter" evidence="5">
    <location>
        <begin position="6"/>
        <end position="234"/>
    </location>
</feature>
<dbReference type="GO" id="GO:0005524">
    <property type="term" value="F:ATP binding"/>
    <property type="evidence" value="ECO:0007669"/>
    <property type="project" value="UniProtKB-KW"/>
</dbReference>
<keyword evidence="2" id="KW-0813">Transport</keyword>
<keyword evidence="3" id="KW-0547">Nucleotide-binding</keyword>
<dbReference type="Pfam" id="PF00005">
    <property type="entry name" value="ABC_tran"/>
    <property type="match status" value="1"/>
</dbReference>
<name>A0A1M5MJI2_9BACT</name>
<dbReference type="PANTHER" id="PTHR43335:SF4">
    <property type="entry name" value="ABC TRANSPORTER, ATP-BINDING PROTEIN"/>
    <property type="match status" value="1"/>
</dbReference>
<evidence type="ECO:0000256" key="4">
    <source>
        <dbReference type="ARBA" id="ARBA00022840"/>
    </source>
</evidence>
<evidence type="ECO:0000256" key="1">
    <source>
        <dbReference type="ARBA" id="ARBA00005417"/>
    </source>
</evidence>
<dbReference type="PANTHER" id="PTHR43335">
    <property type="entry name" value="ABC TRANSPORTER, ATP-BINDING PROTEIN"/>
    <property type="match status" value="1"/>
</dbReference>
<dbReference type="Proteomes" id="UP000184212">
    <property type="component" value="Unassembled WGS sequence"/>
</dbReference>
<dbReference type="EMBL" id="FQWQ01000001">
    <property type="protein sequence ID" value="SHG77397.1"/>
    <property type="molecule type" value="Genomic_DNA"/>
</dbReference>
<dbReference type="SUPFAM" id="SSF52540">
    <property type="entry name" value="P-loop containing nucleoside triphosphate hydrolases"/>
    <property type="match status" value="1"/>
</dbReference>
<dbReference type="PROSITE" id="PS00211">
    <property type="entry name" value="ABC_TRANSPORTER_1"/>
    <property type="match status" value="1"/>
</dbReference>
<evidence type="ECO:0000313" key="6">
    <source>
        <dbReference type="EMBL" id="SHG77397.1"/>
    </source>
</evidence>
<sequence>MNNLIVETHNLSFGFSISSPVLKDINLAIPPGSIYAFIGPNGAGKTTALKILLGLVRLKHQDIFLFGKALSSHRLEILKRTGSLIEQPSIYEHLSGERNLEIQRLIHHCPPERIDQVLAITGLIHARNQLTGTYSLGMKQRLGIAIALLHDPELLILDEPTNGLDPEGIIEIRNLIVHLNREFRKTILISSHLLNEVEKIATHIGVISNGRLVFQGTSKYLETLRHDSNIFQLETTQTELALGILGERHDVNKIDDSVLHISALNKDEIPSLIELLISHGIKIYGAQFLKNDLEEFYLKLLNK</sequence>
<evidence type="ECO:0000313" key="7">
    <source>
        <dbReference type="Proteomes" id="UP000184212"/>
    </source>
</evidence>
<dbReference type="PROSITE" id="PS50893">
    <property type="entry name" value="ABC_TRANSPORTER_2"/>
    <property type="match status" value="1"/>
</dbReference>
<dbReference type="SMART" id="SM00382">
    <property type="entry name" value="AAA"/>
    <property type="match status" value="1"/>
</dbReference>
<organism evidence="6 7">
    <name type="scientific">Chryseolinea serpens</name>
    <dbReference type="NCBI Taxonomy" id="947013"/>
    <lineage>
        <taxon>Bacteria</taxon>
        <taxon>Pseudomonadati</taxon>
        <taxon>Bacteroidota</taxon>
        <taxon>Cytophagia</taxon>
        <taxon>Cytophagales</taxon>
        <taxon>Fulvivirgaceae</taxon>
        <taxon>Chryseolinea</taxon>
    </lineage>
</organism>
<dbReference type="InterPro" id="IPR003439">
    <property type="entry name" value="ABC_transporter-like_ATP-bd"/>
</dbReference>
<proteinExistence type="inferred from homology"/>
<dbReference type="STRING" id="947013.SAMN04488109_1775"/>
<dbReference type="InterPro" id="IPR003593">
    <property type="entry name" value="AAA+_ATPase"/>
</dbReference>